<evidence type="ECO:0000313" key="2">
    <source>
        <dbReference type="Proteomes" id="UP000034320"/>
    </source>
</evidence>
<organism evidence="1 2">
    <name type="scientific">Candidatus Gottesmanbacteria bacterium GW2011_GWA2_42_18</name>
    <dbReference type="NCBI Taxonomy" id="1618442"/>
    <lineage>
        <taxon>Bacteria</taxon>
        <taxon>Candidatus Gottesmaniibacteriota</taxon>
    </lineage>
</organism>
<dbReference type="EMBL" id="LCDD01000010">
    <property type="protein sequence ID" value="KKS47016.1"/>
    <property type="molecule type" value="Genomic_DNA"/>
</dbReference>
<proteinExistence type="predicted"/>
<reference evidence="1 2" key="1">
    <citation type="journal article" date="2015" name="Nature">
        <title>rRNA introns, odd ribosomes, and small enigmatic genomes across a large radiation of phyla.</title>
        <authorList>
            <person name="Brown C.T."/>
            <person name="Hug L.A."/>
            <person name="Thomas B.C."/>
            <person name="Sharon I."/>
            <person name="Castelle C.J."/>
            <person name="Singh A."/>
            <person name="Wilkins M.J."/>
            <person name="Williams K.H."/>
            <person name="Banfield J.F."/>
        </authorList>
    </citation>
    <scope>NUCLEOTIDE SEQUENCE [LARGE SCALE GENOMIC DNA]</scope>
</reference>
<protein>
    <submittedName>
        <fullName evidence="1">Uncharacterized protein</fullName>
    </submittedName>
</protein>
<dbReference type="Proteomes" id="UP000034320">
    <property type="component" value="Unassembled WGS sequence"/>
</dbReference>
<sequence length="33" mass="4055">MKNVRIVNATDLRNNLFEILNWINFENIRHVQE</sequence>
<gene>
    <name evidence="1" type="ORF">UV09_C0010G0026</name>
</gene>
<dbReference type="AlphaFoldDB" id="A0A0G1BL40"/>
<comment type="caution">
    <text evidence="1">The sequence shown here is derived from an EMBL/GenBank/DDBJ whole genome shotgun (WGS) entry which is preliminary data.</text>
</comment>
<name>A0A0G1BL40_9BACT</name>
<accession>A0A0G1BL40</accession>
<evidence type="ECO:0000313" key="1">
    <source>
        <dbReference type="EMBL" id="KKS47016.1"/>
    </source>
</evidence>